<evidence type="ECO:0000313" key="2">
    <source>
        <dbReference type="EMBL" id="VEH96051.1"/>
    </source>
</evidence>
<accession>A0A3S4YPU9</accession>
<feature type="domain" description="N-acetyltransferase" evidence="1">
    <location>
        <begin position="1"/>
        <end position="84"/>
    </location>
</feature>
<organism evidence="2 3">
    <name type="scientific">Kaistella antarctica</name>
    <dbReference type="NCBI Taxonomy" id="266748"/>
    <lineage>
        <taxon>Bacteria</taxon>
        <taxon>Pseudomonadati</taxon>
        <taxon>Bacteroidota</taxon>
        <taxon>Flavobacteriia</taxon>
        <taxon>Flavobacteriales</taxon>
        <taxon>Weeksellaceae</taxon>
        <taxon>Chryseobacterium group</taxon>
        <taxon>Kaistella</taxon>
    </lineage>
</organism>
<dbReference type="KEGG" id="cant:NCTC13489_00317"/>
<dbReference type="Proteomes" id="UP000270036">
    <property type="component" value="Chromosome"/>
</dbReference>
<dbReference type="PROSITE" id="PS51186">
    <property type="entry name" value="GNAT"/>
    <property type="match status" value="1"/>
</dbReference>
<dbReference type="SUPFAM" id="SSF55729">
    <property type="entry name" value="Acyl-CoA N-acyltransferases (Nat)"/>
    <property type="match status" value="1"/>
</dbReference>
<dbReference type="AlphaFoldDB" id="A0A3S4YPU9"/>
<proteinExistence type="predicted"/>
<dbReference type="Gene3D" id="3.40.630.30">
    <property type="match status" value="1"/>
</dbReference>
<reference evidence="2 3" key="1">
    <citation type="submission" date="2018-12" db="EMBL/GenBank/DDBJ databases">
        <authorList>
            <consortium name="Pathogen Informatics"/>
        </authorList>
    </citation>
    <scope>NUCLEOTIDE SEQUENCE [LARGE SCALE GENOMIC DNA]</scope>
    <source>
        <strain evidence="2 3">NCTC13489</strain>
    </source>
</reference>
<dbReference type="Pfam" id="PF00583">
    <property type="entry name" value="Acetyltransf_1"/>
    <property type="match status" value="1"/>
</dbReference>
<evidence type="ECO:0000313" key="3">
    <source>
        <dbReference type="Proteomes" id="UP000270036"/>
    </source>
</evidence>
<dbReference type="CDD" id="cd04301">
    <property type="entry name" value="NAT_SF"/>
    <property type="match status" value="1"/>
</dbReference>
<sequence length="88" mass="10362">MEHTGVVGMGMLAAWRNSGLGTELMKHSINWAKENAILELLWLQVYCENEIGVNLYWKMNFKENRIIKNYFKRNGKYYDNLTMSLSLK</sequence>
<dbReference type="EMBL" id="LR134441">
    <property type="protein sequence ID" value="VEH96051.1"/>
    <property type="molecule type" value="Genomic_DNA"/>
</dbReference>
<dbReference type="InterPro" id="IPR000182">
    <property type="entry name" value="GNAT_dom"/>
</dbReference>
<gene>
    <name evidence="2" type="ORF">NCTC13489_00317</name>
</gene>
<dbReference type="GO" id="GO:0016747">
    <property type="term" value="F:acyltransferase activity, transferring groups other than amino-acyl groups"/>
    <property type="evidence" value="ECO:0007669"/>
    <property type="project" value="InterPro"/>
</dbReference>
<protein>
    <submittedName>
        <fullName evidence="2">Ribosomal-protein-alanine N-acetyltransferase</fullName>
    </submittedName>
</protein>
<evidence type="ECO:0000259" key="1">
    <source>
        <dbReference type="PROSITE" id="PS51186"/>
    </source>
</evidence>
<name>A0A3S4YPU9_9FLAO</name>
<dbReference type="InterPro" id="IPR016181">
    <property type="entry name" value="Acyl_CoA_acyltransferase"/>
</dbReference>
<keyword evidence="2" id="KW-0808">Transferase</keyword>
<dbReference type="OrthoDB" id="948250at2"/>